<protein>
    <submittedName>
        <fullName evidence="2">Helix-turn-helix transcriptional regulator</fullName>
    </submittedName>
</protein>
<dbReference type="InterPro" id="IPR010982">
    <property type="entry name" value="Lambda_DNA-bd_dom_sf"/>
</dbReference>
<dbReference type="RefSeq" id="WP_129846020.1">
    <property type="nucleotide sequence ID" value="NZ_JAANNT010000035.1"/>
</dbReference>
<dbReference type="CDD" id="cd00093">
    <property type="entry name" value="HTH_XRE"/>
    <property type="match status" value="1"/>
</dbReference>
<proteinExistence type="predicted"/>
<sequence length="172" mass="18080">MDRDWVRLGRALAEGRKEAGLTQAEAASRLDTSVSTVQAIERGGTWAKPTPTIRAYARLVGWTDDSVERVLAGGEPSRVVEATADLSVAGAEPGAPVPDGLPLRVAAELASGPLLDTMVIQLPGGGQAVVVARGKEGATPEEIQADLEAWRRAQPQLQEIELRGEEPPESAA</sequence>
<feature type="domain" description="HTH cro/C1-type" evidence="1">
    <location>
        <begin position="12"/>
        <end position="43"/>
    </location>
</feature>
<reference evidence="2 3" key="1">
    <citation type="submission" date="2020-03" db="EMBL/GenBank/DDBJ databases">
        <title>Complete genome sequence of sixteen Streptomyces strains facilitates identification of candidate genes involved in plant growth-promotion in grain legumes and cereals.</title>
        <authorList>
            <person name="Gopalakrishnan S."/>
            <person name="Thakur V."/>
            <person name="Saxena R."/>
            <person name="Vadlamudi S."/>
            <person name="Purohit S."/>
            <person name="Kumar V."/>
            <person name="Rathore A."/>
            <person name="Chitikineni A."/>
            <person name="Varshney R.K."/>
        </authorList>
    </citation>
    <scope>NUCLEOTIDE SEQUENCE [LARGE SCALE GENOMIC DNA]</scope>
    <source>
        <strain evidence="2 3">KAI-180</strain>
    </source>
</reference>
<evidence type="ECO:0000313" key="3">
    <source>
        <dbReference type="Proteomes" id="UP000540128"/>
    </source>
</evidence>
<dbReference type="Proteomes" id="UP000540128">
    <property type="component" value="Unassembled WGS sequence"/>
</dbReference>
<dbReference type="PROSITE" id="PS50943">
    <property type="entry name" value="HTH_CROC1"/>
    <property type="match status" value="1"/>
</dbReference>
<dbReference type="InterPro" id="IPR001387">
    <property type="entry name" value="Cro/C1-type_HTH"/>
</dbReference>
<dbReference type="EMBL" id="JAANNT010000035">
    <property type="protein sequence ID" value="NUV31992.1"/>
    <property type="molecule type" value="Genomic_DNA"/>
</dbReference>
<organism evidence="2 3">
    <name type="scientific">Streptomyces odorifer</name>
    <dbReference type="NCBI Taxonomy" id="53450"/>
    <lineage>
        <taxon>Bacteria</taxon>
        <taxon>Bacillati</taxon>
        <taxon>Actinomycetota</taxon>
        <taxon>Actinomycetes</taxon>
        <taxon>Kitasatosporales</taxon>
        <taxon>Streptomycetaceae</taxon>
        <taxon>Streptomyces</taxon>
        <taxon>Streptomyces albidoflavus group</taxon>
    </lineage>
</organism>
<evidence type="ECO:0000259" key="1">
    <source>
        <dbReference type="PROSITE" id="PS50943"/>
    </source>
</evidence>
<gene>
    <name evidence="2" type="ORF">G6W59_27505</name>
</gene>
<dbReference type="Pfam" id="PF01381">
    <property type="entry name" value="HTH_3"/>
    <property type="match status" value="1"/>
</dbReference>
<dbReference type="AlphaFoldDB" id="A0A7Y6F533"/>
<keyword evidence="3" id="KW-1185">Reference proteome</keyword>
<dbReference type="Gene3D" id="1.10.260.40">
    <property type="entry name" value="lambda repressor-like DNA-binding domains"/>
    <property type="match status" value="1"/>
</dbReference>
<evidence type="ECO:0000313" key="2">
    <source>
        <dbReference type="EMBL" id="NUV31992.1"/>
    </source>
</evidence>
<comment type="caution">
    <text evidence="2">The sequence shown here is derived from an EMBL/GenBank/DDBJ whole genome shotgun (WGS) entry which is preliminary data.</text>
</comment>
<accession>A0A7Y6F533</accession>
<dbReference type="GO" id="GO:0003677">
    <property type="term" value="F:DNA binding"/>
    <property type="evidence" value="ECO:0007669"/>
    <property type="project" value="InterPro"/>
</dbReference>
<name>A0A7Y6F533_9ACTN</name>
<dbReference type="SUPFAM" id="SSF47413">
    <property type="entry name" value="lambda repressor-like DNA-binding domains"/>
    <property type="match status" value="1"/>
</dbReference>